<evidence type="ECO:0000256" key="6">
    <source>
        <dbReference type="ARBA" id="ARBA00023136"/>
    </source>
</evidence>
<evidence type="ECO:0000256" key="4">
    <source>
        <dbReference type="ARBA" id="ARBA00022692"/>
    </source>
</evidence>
<accession>A0A1X2IJA1</accession>
<keyword evidence="9" id="KW-0732">Signal</keyword>
<dbReference type="Proteomes" id="UP000193560">
    <property type="component" value="Unassembled WGS sequence"/>
</dbReference>
<feature type="transmembrane region" description="Helical" evidence="8">
    <location>
        <begin position="715"/>
        <end position="734"/>
    </location>
</feature>
<feature type="transmembrane region" description="Helical" evidence="8">
    <location>
        <begin position="579"/>
        <end position="598"/>
    </location>
</feature>
<dbReference type="AlphaFoldDB" id="A0A1X2IJA1"/>
<gene>
    <name evidence="11" type="ORF">BCR42DRAFT_412155</name>
</gene>
<dbReference type="EMBL" id="MCGE01000009">
    <property type="protein sequence ID" value="ORZ17624.1"/>
    <property type="molecule type" value="Genomic_DNA"/>
</dbReference>
<feature type="transmembrane region" description="Helical" evidence="8">
    <location>
        <begin position="547"/>
        <end position="567"/>
    </location>
</feature>
<evidence type="ECO:0000313" key="12">
    <source>
        <dbReference type="Proteomes" id="UP000193560"/>
    </source>
</evidence>
<dbReference type="PANTHER" id="PTHR12266:SF0">
    <property type="entry name" value="MITOCHONDRIAL SODIUM_CALCIUM EXCHANGER PROTEIN"/>
    <property type="match status" value="1"/>
</dbReference>
<dbReference type="OrthoDB" id="407410at2759"/>
<keyword evidence="3" id="KW-0813">Transport</keyword>
<organism evidence="11 12">
    <name type="scientific">Absidia repens</name>
    <dbReference type="NCBI Taxonomy" id="90262"/>
    <lineage>
        <taxon>Eukaryota</taxon>
        <taxon>Fungi</taxon>
        <taxon>Fungi incertae sedis</taxon>
        <taxon>Mucoromycota</taxon>
        <taxon>Mucoromycotina</taxon>
        <taxon>Mucoromycetes</taxon>
        <taxon>Mucorales</taxon>
        <taxon>Cunninghamellaceae</taxon>
        <taxon>Absidia</taxon>
    </lineage>
</organism>
<feature type="region of interest" description="Disordered" evidence="7">
    <location>
        <begin position="343"/>
        <end position="362"/>
    </location>
</feature>
<dbReference type="GO" id="GO:0006874">
    <property type="term" value="P:intracellular calcium ion homeostasis"/>
    <property type="evidence" value="ECO:0007669"/>
    <property type="project" value="TreeGrafter"/>
</dbReference>
<keyword evidence="5 8" id="KW-1133">Transmembrane helix</keyword>
<dbReference type="GO" id="GO:0016020">
    <property type="term" value="C:membrane"/>
    <property type="evidence" value="ECO:0007669"/>
    <property type="project" value="UniProtKB-SubCell"/>
</dbReference>
<feature type="chain" id="PRO_5010884167" evidence="9">
    <location>
        <begin position="26"/>
        <end position="738"/>
    </location>
</feature>
<evidence type="ECO:0000256" key="3">
    <source>
        <dbReference type="ARBA" id="ARBA00022448"/>
    </source>
</evidence>
<evidence type="ECO:0000256" key="7">
    <source>
        <dbReference type="SAM" id="MobiDB-lite"/>
    </source>
</evidence>
<dbReference type="InterPro" id="IPR004837">
    <property type="entry name" value="NaCa_Exmemb"/>
</dbReference>
<feature type="compositionally biased region" description="Polar residues" evidence="7">
    <location>
        <begin position="347"/>
        <end position="358"/>
    </location>
</feature>
<dbReference type="InterPro" id="IPR051359">
    <property type="entry name" value="CaCA_antiporter"/>
</dbReference>
<keyword evidence="6 8" id="KW-0472">Membrane</keyword>
<evidence type="ECO:0000256" key="5">
    <source>
        <dbReference type="ARBA" id="ARBA00022989"/>
    </source>
</evidence>
<evidence type="ECO:0000259" key="10">
    <source>
        <dbReference type="Pfam" id="PF01699"/>
    </source>
</evidence>
<dbReference type="Pfam" id="PF01699">
    <property type="entry name" value="Na_Ca_ex"/>
    <property type="match status" value="2"/>
</dbReference>
<keyword evidence="12" id="KW-1185">Reference proteome</keyword>
<proteinExistence type="inferred from homology"/>
<feature type="transmembrane region" description="Helical" evidence="8">
    <location>
        <begin position="646"/>
        <end position="671"/>
    </location>
</feature>
<sequence length="738" mass="81838">MALGRATVLLISLLLFTKFITYSWQNSNLGSYSPSQLKRDVTIEDKCDNIYQYDDQCSYVIEHCQDTTPGLINYIQLYYCSSATGKPVIFLILCFWLLLLFGFVGIAASDFFCPNLQTIASALRLSESLTGVTFLAFGNGSPDLFSTFSAMNSNLGSLALGELIGAAFFIVSVVAGSMCAIKPFRAKRHSFLRDVSFFTLAIVMVLVIVSDGLIYMYEAVILVVFYVLYVTVVIGGNYYMKRRSNYLNLMQRARLEYEENGSDIDHLLLGSDLHTDEMELYDEGFETEGYRDISGSGNAPQHIKLRIRTSLFSAIEFQDVVKSLQRTTNTGYGFVRLQRRQRRRGNDSQFNNSSNVPLTSRMEEDDINLATTSLDNTNTFEPTATNTHQHGDERRLRALWHGLRTKLSYRWNTNMDDLSFHLFPSLANFEEKSIFNKISSVVSAPMILLLVVTLPVVKGYGQHQHQQGDGVALDDSTLTLLENVPDNDDADDNYNNGDDPNGMTATPIDSISSSTAQWCRWLTALQLVGASTLFGSVVAMNNTTSRAATIISLVMAGFGCLLSMLFLWTTSSHQRPRLYWMMCFVGFGMAVIWIYIIANEVVSVLQTIGMVLGVSEAILGLTVFAVGNSLGDFVANVTMARMGYPLMAMSACFGGPMLNILLGIGIGATYVTGQRQEPYPITVSSTIIVSSIGLLVVLISALVLVPLNGYRMSRLFGYSWMGIYLIIMIINLIVEFST</sequence>
<evidence type="ECO:0000256" key="8">
    <source>
        <dbReference type="SAM" id="Phobius"/>
    </source>
</evidence>
<dbReference type="PANTHER" id="PTHR12266">
    <property type="entry name" value="NA+/CA2+ K+ INDEPENDENT EXCHANGER"/>
    <property type="match status" value="1"/>
</dbReference>
<feature type="transmembrane region" description="Helical" evidence="8">
    <location>
        <begin position="215"/>
        <end position="240"/>
    </location>
</feature>
<reference evidence="11 12" key="1">
    <citation type="submission" date="2016-07" db="EMBL/GenBank/DDBJ databases">
        <title>Pervasive Adenine N6-methylation of Active Genes in Fungi.</title>
        <authorList>
            <consortium name="DOE Joint Genome Institute"/>
            <person name="Mondo S.J."/>
            <person name="Dannebaum R.O."/>
            <person name="Kuo R.C."/>
            <person name="Labutti K."/>
            <person name="Haridas S."/>
            <person name="Kuo A."/>
            <person name="Salamov A."/>
            <person name="Ahrendt S.R."/>
            <person name="Lipzen A."/>
            <person name="Sullivan W."/>
            <person name="Andreopoulos W.B."/>
            <person name="Clum A."/>
            <person name="Lindquist E."/>
            <person name="Daum C."/>
            <person name="Ramamoorthy G.K."/>
            <person name="Gryganskyi A."/>
            <person name="Culley D."/>
            <person name="Magnuson J.K."/>
            <person name="James T.Y."/>
            <person name="O'Malley M.A."/>
            <person name="Stajich J.E."/>
            <person name="Spatafora J.W."/>
            <person name="Visel A."/>
            <person name="Grigoriev I.V."/>
        </authorList>
    </citation>
    <scope>NUCLEOTIDE SEQUENCE [LARGE SCALE GENOMIC DNA]</scope>
    <source>
        <strain evidence="11 12">NRRL 1336</strain>
    </source>
</reference>
<comment type="similarity">
    <text evidence="2">Belongs to the Ca(2+):cation antiporter (CaCA) (TC 2.A.19) family.</text>
</comment>
<evidence type="ECO:0000256" key="1">
    <source>
        <dbReference type="ARBA" id="ARBA00004141"/>
    </source>
</evidence>
<comment type="caution">
    <text evidence="11">The sequence shown here is derived from an EMBL/GenBank/DDBJ whole genome shotgun (WGS) entry which is preliminary data.</text>
</comment>
<dbReference type="Gene3D" id="1.20.1420.30">
    <property type="entry name" value="NCX, central ion-binding region"/>
    <property type="match status" value="2"/>
</dbReference>
<feature type="signal peptide" evidence="9">
    <location>
        <begin position="1"/>
        <end position="25"/>
    </location>
</feature>
<feature type="transmembrane region" description="Helical" evidence="8">
    <location>
        <begin position="683"/>
        <end position="703"/>
    </location>
</feature>
<comment type="subcellular location">
    <subcellularLocation>
        <location evidence="1">Membrane</location>
        <topology evidence="1">Multi-pass membrane protein</topology>
    </subcellularLocation>
</comment>
<feature type="transmembrane region" description="Helical" evidence="8">
    <location>
        <begin position="158"/>
        <end position="179"/>
    </location>
</feature>
<keyword evidence="4 8" id="KW-0812">Transmembrane</keyword>
<feature type="transmembrane region" description="Helical" evidence="8">
    <location>
        <begin position="88"/>
        <end position="107"/>
    </location>
</feature>
<evidence type="ECO:0000256" key="9">
    <source>
        <dbReference type="SAM" id="SignalP"/>
    </source>
</evidence>
<protein>
    <submittedName>
        <fullName evidence="11">Sodium/calcium exchanger protein-domain-containing protein</fullName>
    </submittedName>
</protein>
<dbReference type="STRING" id="90262.A0A1X2IJA1"/>
<feature type="domain" description="Sodium/calcium exchanger membrane region" evidence="10">
    <location>
        <begin position="95"/>
        <end position="234"/>
    </location>
</feature>
<feature type="domain" description="Sodium/calcium exchanger membrane region" evidence="10">
    <location>
        <begin position="584"/>
        <end position="731"/>
    </location>
</feature>
<feature type="transmembrane region" description="Helical" evidence="8">
    <location>
        <begin position="604"/>
        <end position="626"/>
    </location>
</feature>
<evidence type="ECO:0000256" key="2">
    <source>
        <dbReference type="ARBA" id="ARBA00008170"/>
    </source>
</evidence>
<evidence type="ECO:0000313" key="11">
    <source>
        <dbReference type="EMBL" id="ORZ17624.1"/>
    </source>
</evidence>
<feature type="transmembrane region" description="Helical" evidence="8">
    <location>
        <begin position="191"/>
        <end position="209"/>
    </location>
</feature>
<dbReference type="InterPro" id="IPR044880">
    <property type="entry name" value="NCX_ion-bd_dom_sf"/>
</dbReference>
<dbReference type="GO" id="GO:0008324">
    <property type="term" value="F:monoatomic cation transmembrane transporter activity"/>
    <property type="evidence" value="ECO:0007669"/>
    <property type="project" value="TreeGrafter"/>
</dbReference>
<name>A0A1X2IJA1_9FUNG</name>